<gene>
    <name evidence="6" type="ORF">SEMRO_334_G119750.1</name>
</gene>
<feature type="domain" description="FAD/NAD(P)-binding" evidence="5">
    <location>
        <begin position="169"/>
        <end position="276"/>
    </location>
</feature>
<dbReference type="AlphaFoldDB" id="A0A9N8DTL9"/>
<name>A0A9N8DTL9_9STRA</name>
<evidence type="ECO:0000313" key="7">
    <source>
        <dbReference type="Proteomes" id="UP001153069"/>
    </source>
</evidence>
<dbReference type="PANTHER" id="PTHR43735:SF3">
    <property type="entry name" value="FERROPTOSIS SUPPRESSOR PROTEIN 1"/>
    <property type="match status" value="1"/>
</dbReference>
<dbReference type="GO" id="GO:0050660">
    <property type="term" value="F:flavin adenine dinucleotide binding"/>
    <property type="evidence" value="ECO:0007669"/>
    <property type="project" value="TreeGrafter"/>
</dbReference>
<dbReference type="GO" id="GO:0004174">
    <property type="term" value="F:electron-transferring-flavoprotein dehydrogenase activity"/>
    <property type="evidence" value="ECO:0007669"/>
    <property type="project" value="TreeGrafter"/>
</dbReference>
<dbReference type="PRINTS" id="PR00368">
    <property type="entry name" value="FADPNR"/>
</dbReference>
<dbReference type="SUPFAM" id="SSF51905">
    <property type="entry name" value="FAD/NAD(P)-binding domain"/>
    <property type="match status" value="1"/>
</dbReference>
<keyword evidence="2" id="KW-0285">Flavoprotein</keyword>
<evidence type="ECO:0000256" key="1">
    <source>
        <dbReference type="ARBA" id="ARBA00006442"/>
    </source>
</evidence>
<keyword evidence="3" id="KW-0274">FAD</keyword>
<reference evidence="6" key="1">
    <citation type="submission" date="2020-06" db="EMBL/GenBank/DDBJ databases">
        <authorList>
            <consortium name="Plant Systems Biology data submission"/>
        </authorList>
    </citation>
    <scope>NUCLEOTIDE SEQUENCE</scope>
    <source>
        <strain evidence="6">D6</strain>
    </source>
</reference>
<dbReference type="Proteomes" id="UP001153069">
    <property type="component" value="Unassembled WGS sequence"/>
</dbReference>
<dbReference type="Pfam" id="PF07992">
    <property type="entry name" value="Pyr_redox_2"/>
    <property type="match status" value="2"/>
</dbReference>
<dbReference type="InterPro" id="IPR023753">
    <property type="entry name" value="FAD/NAD-binding_dom"/>
</dbReference>
<dbReference type="OrthoDB" id="202203at2759"/>
<dbReference type="Gene3D" id="3.50.50.100">
    <property type="match status" value="1"/>
</dbReference>
<accession>A0A9N8DTL9</accession>
<comment type="similarity">
    <text evidence="1">Belongs to the FAD-dependent oxidoreductase family.</text>
</comment>
<keyword evidence="4" id="KW-0560">Oxidoreductase</keyword>
<dbReference type="InterPro" id="IPR036188">
    <property type="entry name" value="FAD/NAD-bd_sf"/>
</dbReference>
<dbReference type="Gene3D" id="3.50.50.60">
    <property type="entry name" value="FAD/NAD(P)-binding domain"/>
    <property type="match status" value="2"/>
</dbReference>
<sequence length="315" mass="33758">MSAVATNTADAQDKPKVLVIGGGIAGTCSIFKLRKYDKDVEIVLVEPKDYCEIPWVTFRTPFDSDLAHQSVLPLAPWAKDHNVTLLRTTVTKLDDTQATCADGTVVKFTVAVLCTGATAPWAGLGRGPLSLSKAERLAVLQAEGDKLLQAKSVCIVGGGLIGAEVAGTGDMIQAKLEKIGVKVVVDTRAEQTETGVKLIPKNTGTSEGGEQPKKEETIIPADQVVTTIGISAVNQSFLDSKYLDEKGWIKVEANYRVQESKNLLAVGDCCNFLMNAGNQIFANQDKIGFNIKQVLDEVLGRPNVKKLKIGGYIEV</sequence>
<protein>
    <submittedName>
        <fullName evidence="6">Apoptosis-inducing factor homolog</fullName>
    </submittedName>
</protein>
<evidence type="ECO:0000256" key="3">
    <source>
        <dbReference type="ARBA" id="ARBA00022827"/>
    </source>
</evidence>
<dbReference type="EMBL" id="CAICTM010000333">
    <property type="protein sequence ID" value="CAB9508110.1"/>
    <property type="molecule type" value="Genomic_DNA"/>
</dbReference>
<dbReference type="PANTHER" id="PTHR43735">
    <property type="entry name" value="APOPTOSIS-INDUCING FACTOR 1"/>
    <property type="match status" value="1"/>
</dbReference>
<evidence type="ECO:0000256" key="4">
    <source>
        <dbReference type="ARBA" id="ARBA00023002"/>
    </source>
</evidence>
<comment type="caution">
    <text evidence="6">The sequence shown here is derived from an EMBL/GenBank/DDBJ whole genome shotgun (WGS) entry which is preliminary data.</text>
</comment>
<organism evidence="6 7">
    <name type="scientific">Seminavis robusta</name>
    <dbReference type="NCBI Taxonomy" id="568900"/>
    <lineage>
        <taxon>Eukaryota</taxon>
        <taxon>Sar</taxon>
        <taxon>Stramenopiles</taxon>
        <taxon>Ochrophyta</taxon>
        <taxon>Bacillariophyta</taxon>
        <taxon>Bacillariophyceae</taxon>
        <taxon>Bacillariophycidae</taxon>
        <taxon>Naviculales</taxon>
        <taxon>Naviculaceae</taxon>
        <taxon>Seminavis</taxon>
    </lineage>
</organism>
<evidence type="ECO:0000256" key="2">
    <source>
        <dbReference type="ARBA" id="ARBA00022630"/>
    </source>
</evidence>
<proteinExistence type="inferred from homology"/>
<keyword evidence="7" id="KW-1185">Reference proteome</keyword>
<evidence type="ECO:0000313" key="6">
    <source>
        <dbReference type="EMBL" id="CAB9508110.1"/>
    </source>
</evidence>
<dbReference type="GO" id="GO:0005737">
    <property type="term" value="C:cytoplasm"/>
    <property type="evidence" value="ECO:0007669"/>
    <property type="project" value="TreeGrafter"/>
</dbReference>
<evidence type="ECO:0000259" key="5">
    <source>
        <dbReference type="Pfam" id="PF07992"/>
    </source>
</evidence>
<feature type="domain" description="FAD/NAD(P)-binding" evidence="5">
    <location>
        <begin position="16"/>
        <end position="167"/>
    </location>
</feature>